<dbReference type="PhylomeDB" id="B4QBB9"/>
<dbReference type="Proteomes" id="UP000000304">
    <property type="component" value="Chromosome 2R"/>
</dbReference>
<organism evidence="4 5">
    <name type="scientific">Drosophila simulans</name>
    <name type="common">Fruit fly</name>
    <dbReference type="NCBI Taxonomy" id="7240"/>
    <lineage>
        <taxon>Eukaryota</taxon>
        <taxon>Metazoa</taxon>
        <taxon>Ecdysozoa</taxon>
        <taxon>Arthropoda</taxon>
        <taxon>Hexapoda</taxon>
        <taxon>Insecta</taxon>
        <taxon>Pterygota</taxon>
        <taxon>Neoptera</taxon>
        <taxon>Endopterygota</taxon>
        <taxon>Diptera</taxon>
        <taxon>Brachycera</taxon>
        <taxon>Muscomorpha</taxon>
        <taxon>Ephydroidea</taxon>
        <taxon>Drosophilidae</taxon>
        <taxon>Drosophila</taxon>
        <taxon>Sophophora</taxon>
    </lineage>
</organism>
<dbReference type="AlphaFoldDB" id="B4QBB9"/>
<proteinExistence type="inferred from homology"/>
<evidence type="ECO:0000256" key="3">
    <source>
        <dbReference type="SAM" id="Phobius"/>
    </source>
</evidence>
<keyword evidence="5" id="KW-1185">Reference proteome</keyword>
<feature type="compositionally biased region" description="Polar residues" evidence="2">
    <location>
        <begin position="15"/>
        <end position="31"/>
    </location>
</feature>
<dbReference type="FunFam" id="3.10.280.10:FF:000005">
    <property type="entry name" value="Glycoprotein gC1qBP, putative"/>
    <property type="match status" value="1"/>
</dbReference>
<dbReference type="Pfam" id="PF02330">
    <property type="entry name" value="MAM33"/>
    <property type="match status" value="1"/>
</dbReference>
<accession>B4QBB9</accession>
<keyword evidence="3" id="KW-0812">Transmembrane</keyword>
<dbReference type="GO" id="GO:0035041">
    <property type="term" value="P:sperm DNA decondensation"/>
    <property type="evidence" value="ECO:0007669"/>
    <property type="project" value="EnsemblMetazoa"/>
</dbReference>
<comment type="similarity">
    <text evidence="1">Belongs to the MAM33 family.</text>
</comment>
<dbReference type="Gene3D" id="3.10.280.10">
    <property type="entry name" value="Mitochondrial glycoprotein"/>
    <property type="match status" value="1"/>
</dbReference>
<dbReference type="GO" id="GO:0005759">
    <property type="term" value="C:mitochondrial matrix"/>
    <property type="evidence" value="ECO:0007669"/>
    <property type="project" value="InterPro"/>
</dbReference>
<evidence type="ECO:0000256" key="1">
    <source>
        <dbReference type="ARBA" id="ARBA00005457"/>
    </source>
</evidence>
<evidence type="ECO:0000256" key="2">
    <source>
        <dbReference type="SAM" id="MobiDB-lite"/>
    </source>
</evidence>
<dbReference type="InterPro" id="IPR003428">
    <property type="entry name" value="MAM33"/>
</dbReference>
<dbReference type="OMA" id="YEHTAYV"/>
<feature type="region of interest" description="Disordered" evidence="2">
    <location>
        <begin position="1"/>
        <end position="38"/>
    </location>
</feature>
<dbReference type="EMBL" id="CM000362">
    <property type="protein sequence ID" value="EDX07543.1"/>
    <property type="molecule type" value="Genomic_DNA"/>
</dbReference>
<keyword evidence="3" id="KW-1133">Transmembrane helix</keyword>
<dbReference type="SMR" id="B4QBB9"/>
<name>B4QBB9_DROSI</name>
<dbReference type="GO" id="GO:0006334">
    <property type="term" value="P:nucleosome assembly"/>
    <property type="evidence" value="ECO:0007669"/>
    <property type="project" value="EnsemblMetazoa"/>
</dbReference>
<dbReference type="GO" id="GO:0005634">
    <property type="term" value="C:nucleus"/>
    <property type="evidence" value="ECO:0007669"/>
    <property type="project" value="EnsemblMetazoa"/>
</dbReference>
<feature type="transmembrane region" description="Helical" evidence="3">
    <location>
        <begin position="76"/>
        <end position="98"/>
    </location>
</feature>
<dbReference type="GO" id="GO:0042256">
    <property type="term" value="P:cytosolic ribosome assembly"/>
    <property type="evidence" value="ECO:0007669"/>
    <property type="project" value="TreeGrafter"/>
</dbReference>
<dbReference type="PANTHER" id="PTHR10826">
    <property type="entry name" value="COMPLEMENT COMPONENT 1"/>
    <property type="match status" value="1"/>
</dbReference>
<protein>
    <submittedName>
        <fullName evidence="4">GD25453</fullName>
    </submittedName>
</protein>
<sequence>MAPPPTEEQKLLYSNVGSSQGNQPSLDQQPTGGDDFGLNKITLTSMDPDDIMPNLNDPQKSMASVDEIKKASTPSFMLLTTVVFFTFLVGGIAGICCVKAKSRLMEAQMDENHRNHFGKPIINCTCGCNVHTKSEKELVEFLTEEIVAERKVQKGKTVPSTLDGFAVKLTGSDVELTKQTDKEKVVVSFNVNHTVDSEEEPEINPNADKPDLGEMRSKPQFEVDIIKGNSTLSFTCSFLQGEAQEGEYNDVFSIDEMAIFEGEWNDKVYAVAGDVLDGYLYDLLINLLEEKGISQEFAEKLSDLATAHEHTSYIGLLEKLSKFTAGGK</sequence>
<dbReference type="HOGENOM" id="CLU_848027_0_0_1"/>
<dbReference type="InterPro" id="IPR036561">
    <property type="entry name" value="MAM33_sf"/>
</dbReference>
<keyword evidence="3" id="KW-0472">Membrane</keyword>
<evidence type="ECO:0000313" key="5">
    <source>
        <dbReference type="Proteomes" id="UP000000304"/>
    </source>
</evidence>
<dbReference type="STRING" id="7240.B4QBB9"/>
<dbReference type="SUPFAM" id="SSF54529">
    <property type="entry name" value="Mitochondrial glycoprotein MAM33-like"/>
    <property type="match status" value="1"/>
</dbReference>
<gene>
    <name evidence="4" type="primary">Dsim\GD25453</name>
    <name evidence="4" type="ORF">Dsim_GD25453</name>
</gene>
<dbReference type="OrthoDB" id="278212at2759"/>
<dbReference type="GO" id="GO:0042393">
    <property type="term" value="F:histone binding"/>
    <property type="evidence" value="ECO:0007669"/>
    <property type="project" value="EnsemblMetazoa"/>
</dbReference>
<dbReference type="PANTHER" id="PTHR10826:SF1">
    <property type="entry name" value="COMPLEMENT COMPONENT 1 Q SUBCOMPONENT-BINDING PROTEIN, MITOCHONDRIAL"/>
    <property type="match status" value="1"/>
</dbReference>
<evidence type="ECO:0000313" key="4">
    <source>
        <dbReference type="EMBL" id="EDX07543.1"/>
    </source>
</evidence>
<reference evidence="4 5" key="1">
    <citation type="journal article" date="2007" name="Nature">
        <title>Evolution of genes and genomes on the Drosophila phylogeny.</title>
        <authorList>
            <consortium name="Drosophila 12 Genomes Consortium"/>
            <person name="Clark A.G."/>
            <person name="Eisen M.B."/>
            <person name="Smith D.R."/>
            <person name="Bergman C.M."/>
            <person name="Oliver B."/>
            <person name="Markow T.A."/>
            <person name="Kaufman T.C."/>
            <person name="Kellis M."/>
            <person name="Gelbart W."/>
            <person name="Iyer V.N."/>
            <person name="Pollard D.A."/>
            <person name="Sackton T.B."/>
            <person name="Larracuente A.M."/>
            <person name="Singh N.D."/>
            <person name="Abad J.P."/>
            <person name="Abt D.N."/>
            <person name="Adryan B."/>
            <person name="Aguade M."/>
            <person name="Akashi H."/>
            <person name="Anderson W.W."/>
            <person name="Aquadro C.F."/>
            <person name="Ardell D.H."/>
            <person name="Arguello R."/>
            <person name="Artieri C.G."/>
            <person name="Barbash D.A."/>
            <person name="Barker D."/>
            <person name="Barsanti P."/>
            <person name="Batterham P."/>
            <person name="Batzoglou S."/>
            <person name="Begun D."/>
            <person name="Bhutkar A."/>
            <person name="Blanco E."/>
            <person name="Bosak S.A."/>
            <person name="Bradley R.K."/>
            <person name="Brand A.D."/>
            <person name="Brent M.R."/>
            <person name="Brooks A.N."/>
            <person name="Brown R.H."/>
            <person name="Butlin R.K."/>
            <person name="Caggese C."/>
            <person name="Calvi B.R."/>
            <person name="Bernardo de Carvalho A."/>
            <person name="Caspi A."/>
            <person name="Castrezana S."/>
            <person name="Celniker S.E."/>
            <person name="Chang J.L."/>
            <person name="Chapple C."/>
            <person name="Chatterji S."/>
            <person name="Chinwalla A."/>
            <person name="Civetta A."/>
            <person name="Clifton S.W."/>
            <person name="Comeron J.M."/>
            <person name="Costello J.C."/>
            <person name="Coyne J.A."/>
            <person name="Daub J."/>
            <person name="David R.G."/>
            <person name="Delcher A.L."/>
            <person name="Delehaunty K."/>
            <person name="Do C.B."/>
            <person name="Ebling H."/>
            <person name="Edwards K."/>
            <person name="Eickbush T."/>
            <person name="Evans J.D."/>
            <person name="Filipski A."/>
            <person name="Findeiss S."/>
            <person name="Freyhult E."/>
            <person name="Fulton L."/>
            <person name="Fulton R."/>
            <person name="Garcia A.C."/>
            <person name="Gardiner A."/>
            <person name="Garfield D.A."/>
            <person name="Garvin B.E."/>
            <person name="Gibson G."/>
            <person name="Gilbert D."/>
            <person name="Gnerre S."/>
            <person name="Godfrey J."/>
            <person name="Good R."/>
            <person name="Gotea V."/>
            <person name="Gravely B."/>
            <person name="Greenberg A.J."/>
            <person name="Griffiths-Jones S."/>
            <person name="Gross S."/>
            <person name="Guigo R."/>
            <person name="Gustafson E.A."/>
            <person name="Haerty W."/>
            <person name="Hahn M.W."/>
            <person name="Halligan D.L."/>
            <person name="Halpern A.L."/>
            <person name="Halter G.M."/>
            <person name="Han M.V."/>
            <person name="Heger A."/>
            <person name="Hillier L."/>
            <person name="Hinrichs A.S."/>
            <person name="Holmes I."/>
            <person name="Hoskins R.A."/>
            <person name="Hubisz M.J."/>
            <person name="Hultmark D."/>
            <person name="Huntley M.A."/>
            <person name="Jaffe D.B."/>
            <person name="Jagadeeshan S."/>
            <person name="Jeck W.R."/>
            <person name="Johnson J."/>
            <person name="Jones C.D."/>
            <person name="Jordan W.C."/>
            <person name="Karpen G.H."/>
            <person name="Kataoka E."/>
            <person name="Keightley P.D."/>
            <person name="Kheradpour P."/>
            <person name="Kirkness E.F."/>
            <person name="Koerich L.B."/>
            <person name="Kristiansen K."/>
            <person name="Kudrna D."/>
            <person name="Kulathinal R.J."/>
            <person name="Kumar S."/>
            <person name="Kwok R."/>
            <person name="Lander E."/>
            <person name="Langley C.H."/>
            <person name="Lapoint R."/>
            <person name="Lazzaro B.P."/>
            <person name="Lee S.J."/>
            <person name="Levesque L."/>
            <person name="Li R."/>
            <person name="Lin C.F."/>
            <person name="Lin M.F."/>
            <person name="Lindblad-Toh K."/>
            <person name="Llopart A."/>
            <person name="Long M."/>
            <person name="Low L."/>
            <person name="Lozovsky E."/>
            <person name="Lu J."/>
            <person name="Luo M."/>
            <person name="Machado C.A."/>
            <person name="Makalowski W."/>
            <person name="Marzo M."/>
            <person name="Matsuda M."/>
            <person name="Matzkin L."/>
            <person name="McAllister B."/>
            <person name="McBride C.S."/>
            <person name="McKernan B."/>
            <person name="McKernan K."/>
            <person name="Mendez-Lago M."/>
            <person name="Minx P."/>
            <person name="Mollenhauer M.U."/>
            <person name="Montooth K."/>
            <person name="Mount S.M."/>
            <person name="Mu X."/>
            <person name="Myers E."/>
            <person name="Negre B."/>
            <person name="Newfeld S."/>
            <person name="Nielsen R."/>
            <person name="Noor M.A."/>
            <person name="O'Grady P."/>
            <person name="Pachter L."/>
            <person name="Papaceit M."/>
            <person name="Parisi M.J."/>
            <person name="Parisi M."/>
            <person name="Parts L."/>
            <person name="Pedersen J.S."/>
            <person name="Pesole G."/>
            <person name="Phillippy A.M."/>
            <person name="Ponting C.P."/>
            <person name="Pop M."/>
            <person name="Porcelli D."/>
            <person name="Powell J.R."/>
            <person name="Prohaska S."/>
            <person name="Pruitt K."/>
            <person name="Puig M."/>
            <person name="Quesneville H."/>
            <person name="Ram K.R."/>
            <person name="Rand D."/>
            <person name="Rasmussen M.D."/>
            <person name="Reed L.K."/>
            <person name="Reenan R."/>
            <person name="Reily A."/>
            <person name="Remington K.A."/>
            <person name="Rieger T.T."/>
            <person name="Ritchie M.G."/>
            <person name="Robin C."/>
            <person name="Rogers Y.H."/>
            <person name="Rohde C."/>
            <person name="Rozas J."/>
            <person name="Rubenfield M.J."/>
            <person name="Ruiz A."/>
            <person name="Russo S."/>
            <person name="Salzberg S.L."/>
            <person name="Sanchez-Gracia A."/>
            <person name="Saranga D.J."/>
            <person name="Sato H."/>
            <person name="Schaeffer S.W."/>
            <person name="Schatz M.C."/>
            <person name="Schlenke T."/>
            <person name="Schwartz R."/>
            <person name="Segarra C."/>
            <person name="Singh R.S."/>
            <person name="Sirot L."/>
            <person name="Sirota M."/>
            <person name="Sisneros N.B."/>
            <person name="Smith C.D."/>
            <person name="Smith T.F."/>
            <person name="Spieth J."/>
            <person name="Stage D.E."/>
            <person name="Stark A."/>
            <person name="Stephan W."/>
            <person name="Strausberg R.L."/>
            <person name="Strempel S."/>
            <person name="Sturgill D."/>
            <person name="Sutton G."/>
            <person name="Sutton G.G."/>
            <person name="Tao W."/>
            <person name="Teichmann S."/>
            <person name="Tobari Y.N."/>
            <person name="Tomimura Y."/>
            <person name="Tsolas J.M."/>
            <person name="Valente V.L."/>
            <person name="Venter E."/>
            <person name="Venter J.C."/>
            <person name="Vicario S."/>
            <person name="Vieira F.G."/>
            <person name="Vilella A.J."/>
            <person name="Villasante A."/>
            <person name="Walenz B."/>
            <person name="Wang J."/>
            <person name="Wasserman M."/>
            <person name="Watts T."/>
            <person name="Wilson D."/>
            <person name="Wilson R.K."/>
            <person name="Wing R.A."/>
            <person name="Wolfner M.F."/>
            <person name="Wong A."/>
            <person name="Wong G.K."/>
            <person name="Wu C.I."/>
            <person name="Wu G."/>
            <person name="Yamamoto D."/>
            <person name="Yang H.P."/>
            <person name="Yang S.P."/>
            <person name="Yorke J.A."/>
            <person name="Yoshida K."/>
            <person name="Zdobnov E."/>
            <person name="Zhang P."/>
            <person name="Zhang Y."/>
            <person name="Zimin A.V."/>
            <person name="Baldwin J."/>
            <person name="Abdouelleil A."/>
            <person name="Abdulkadir J."/>
            <person name="Abebe A."/>
            <person name="Abera B."/>
            <person name="Abreu J."/>
            <person name="Acer S.C."/>
            <person name="Aftuck L."/>
            <person name="Alexander A."/>
            <person name="An P."/>
            <person name="Anderson E."/>
            <person name="Anderson S."/>
            <person name="Arachi H."/>
            <person name="Azer M."/>
            <person name="Bachantsang P."/>
            <person name="Barry A."/>
            <person name="Bayul T."/>
            <person name="Berlin A."/>
            <person name="Bessette D."/>
            <person name="Bloom T."/>
            <person name="Blye J."/>
            <person name="Boguslavskiy L."/>
            <person name="Bonnet C."/>
            <person name="Boukhgalter B."/>
            <person name="Bourzgui I."/>
            <person name="Brown A."/>
            <person name="Cahill P."/>
            <person name="Channer S."/>
            <person name="Cheshatsang Y."/>
            <person name="Chuda L."/>
            <person name="Citroen M."/>
            <person name="Collymore A."/>
            <person name="Cooke P."/>
            <person name="Costello M."/>
            <person name="D'Aco K."/>
            <person name="Daza R."/>
            <person name="De Haan G."/>
            <person name="DeGray S."/>
            <person name="DeMaso C."/>
            <person name="Dhargay N."/>
            <person name="Dooley K."/>
            <person name="Dooley E."/>
            <person name="Doricent M."/>
            <person name="Dorje P."/>
            <person name="Dorjee K."/>
            <person name="Dupes A."/>
            <person name="Elong R."/>
            <person name="Falk J."/>
            <person name="Farina A."/>
            <person name="Faro S."/>
            <person name="Ferguson D."/>
            <person name="Fisher S."/>
            <person name="Foley C.D."/>
            <person name="Franke A."/>
            <person name="Friedrich D."/>
            <person name="Gadbois L."/>
            <person name="Gearin G."/>
            <person name="Gearin C.R."/>
            <person name="Giannoukos G."/>
            <person name="Goode T."/>
            <person name="Graham J."/>
            <person name="Grandbois E."/>
            <person name="Grewal S."/>
            <person name="Gyaltsen K."/>
            <person name="Hafez N."/>
            <person name="Hagos B."/>
            <person name="Hall J."/>
            <person name="Henson C."/>
            <person name="Hollinger A."/>
            <person name="Honan T."/>
            <person name="Huard M.D."/>
            <person name="Hughes L."/>
            <person name="Hurhula B."/>
            <person name="Husby M.E."/>
            <person name="Kamat A."/>
            <person name="Kanga B."/>
            <person name="Kashin S."/>
            <person name="Khazanovich D."/>
            <person name="Kisner P."/>
            <person name="Lance K."/>
            <person name="Lara M."/>
            <person name="Lee W."/>
            <person name="Lennon N."/>
            <person name="Letendre F."/>
            <person name="LeVine R."/>
            <person name="Lipovsky A."/>
            <person name="Liu X."/>
            <person name="Liu J."/>
            <person name="Liu S."/>
            <person name="Lokyitsang T."/>
            <person name="Lokyitsang Y."/>
            <person name="Lubonja R."/>
            <person name="Lui A."/>
            <person name="MacDonald P."/>
            <person name="Magnisalis V."/>
            <person name="Maru K."/>
            <person name="Matthews C."/>
            <person name="McCusker W."/>
            <person name="McDonough S."/>
            <person name="Mehta T."/>
            <person name="Meldrim J."/>
            <person name="Meneus L."/>
            <person name="Mihai O."/>
            <person name="Mihalev A."/>
            <person name="Mihova T."/>
            <person name="Mittelman R."/>
            <person name="Mlenga V."/>
            <person name="Montmayeur A."/>
            <person name="Mulrain L."/>
            <person name="Navidi A."/>
            <person name="Naylor J."/>
            <person name="Negash T."/>
            <person name="Nguyen T."/>
            <person name="Nguyen N."/>
            <person name="Nicol R."/>
            <person name="Norbu C."/>
            <person name="Norbu N."/>
            <person name="Novod N."/>
            <person name="O'Neill B."/>
            <person name="Osman S."/>
            <person name="Markiewicz E."/>
            <person name="Oyono O.L."/>
            <person name="Patti C."/>
            <person name="Phunkhang P."/>
            <person name="Pierre F."/>
            <person name="Priest M."/>
            <person name="Raghuraman S."/>
            <person name="Rege F."/>
            <person name="Reyes R."/>
            <person name="Rise C."/>
            <person name="Rogov P."/>
            <person name="Ross K."/>
            <person name="Ryan E."/>
            <person name="Settipalli S."/>
            <person name="Shea T."/>
            <person name="Sherpa N."/>
            <person name="Shi L."/>
            <person name="Shih D."/>
            <person name="Sparrow T."/>
            <person name="Spaulding J."/>
            <person name="Stalker J."/>
            <person name="Stange-Thomann N."/>
            <person name="Stavropoulos S."/>
            <person name="Stone C."/>
            <person name="Strader C."/>
            <person name="Tesfaye S."/>
            <person name="Thomson T."/>
            <person name="Thoulutsang Y."/>
            <person name="Thoulutsang D."/>
            <person name="Topham K."/>
            <person name="Topping I."/>
            <person name="Tsamla T."/>
            <person name="Vassiliev H."/>
            <person name="Vo A."/>
            <person name="Wangchuk T."/>
            <person name="Wangdi T."/>
            <person name="Weiand M."/>
            <person name="Wilkinson J."/>
            <person name="Wilson A."/>
            <person name="Yadav S."/>
            <person name="Young G."/>
            <person name="Yu Q."/>
            <person name="Zembek L."/>
            <person name="Zhong D."/>
            <person name="Zimmer A."/>
            <person name="Zwirko Z."/>
            <person name="Jaffe D.B."/>
            <person name="Alvarez P."/>
            <person name="Brockman W."/>
            <person name="Butler J."/>
            <person name="Chin C."/>
            <person name="Gnerre S."/>
            <person name="Grabherr M."/>
            <person name="Kleber M."/>
            <person name="Mauceli E."/>
            <person name="MacCallum I."/>
        </authorList>
    </citation>
    <scope>NUCLEOTIDE SEQUENCE [LARGE SCALE GENOMIC DNA]</scope>
    <source>
        <strain evidence="5">white501</strain>
    </source>
</reference>